<keyword evidence="10" id="KW-1185">Reference proteome</keyword>
<gene>
    <name evidence="11" type="ORF">K489DRAFT_423050</name>
</gene>
<dbReference type="GO" id="GO:0005739">
    <property type="term" value="C:mitochondrion"/>
    <property type="evidence" value="ECO:0007669"/>
    <property type="project" value="UniProtKB-ARBA"/>
</dbReference>
<feature type="compositionally biased region" description="Basic and acidic residues" evidence="8">
    <location>
        <begin position="195"/>
        <end position="205"/>
    </location>
</feature>
<comment type="similarity">
    <text evidence="2">Belongs to the cation diffusion facilitator (CDF) transporter (TC 2.A.4) family. SLC30A subfamily.</text>
</comment>
<dbReference type="GO" id="GO:0030003">
    <property type="term" value="P:intracellular monoatomic cation homeostasis"/>
    <property type="evidence" value="ECO:0007669"/>
    <property type="project" value="UniProtKB-ARBA"/>
</dbReference>
<dbReference type="FunFam" id="3.30.70.1350:FF:000010">
    <property type="entry name" value="Cation efflux family protein, putative"/>
    <property type="match status" value="1"/>
</dbReference>
<evidence type="ECO:0000256" key="4">
    <source>
        <dbReference type="ARBA" id="ARBA00022692"/>
    </source>
</evidence>
<name>A0A6J3MCG6_9PEZI</name>
<dbReference type="InterPro" id="IPR050291">
    <property type="entry name" value="CDF_Transporter"/>
</dbReference>
<organism evidence="11">
    <name type="scientific">Dissoconium aciculare CBS 342.82</name>
    <dbReference type="NCBI Taxonomy" id="1314786"/>
    <lineage>
        <taxon>Eukaryota</taxon>
        <taxon>Fungi</taxon>
        <taxon>Dikarya</taxon>
        <taxon>Ascomycota</taxon>
        <taxon>Pezizomycotina</taxon>
        <taxon>Dothideomycetes</taxon>
        <taxon>Dothideomycetidae</taxon>
        <taxon>Mycosphaerellales</taxon>
        <taxon>Dissoconiaceae</taxon>
        <taxon>Dissoconium</taxon>
    </lineage>
</organism>
<evidence type="ECO:0000256" key="3">
    <source>
        <dbReference type="ARBA" id="ARBA00022448"/>
    </source>
</evidence>
<dbReference type="InterPro" id="IPR027469">
    <property type="entry name" value="Cation_efflux_TMD_sf"/>
</dbReference>
<feature type="region of interest" description="Disordered" evidence="8">
    <location>
        <begin position="190"/>
        <end position="214"/>
    </location>
</feature>
<dbReference type="PANTHER" id="PTHR43840:SF15">
    <property type="entry name" value="MITOCHONDRIAL METAL TRANSPORTER 1-RELATED"/>
    <property type="match status" value="1"/>
</dbReference>
<evidence type="ECO:0000256" key="6">
    <source>
        <dbReference type="ARBA" id="ARBA00023065"/>
    </source>
</evidence>
<dbReference type="InterPro" id="IPR058533">
    <property type="entry name" value="Cation_efflux_TM"/>
</dbReference>
<dbReference type="SUPFAM" id="SSF160240">
    <property type="entry name" value="Cation efflux protein cytoplasmic domain-like"/>
    <property type="match status" value="1"/>
</dbReference>
<feature type="domain" description="Cation efflux protein transmembrane" evidence="9">
    <location>
        <begin position="274"/>
        <end position="495"/>
    </location>
</feature>
<evidence type="ECO:0000256" key="2">
    <source>
        <dbReference type="ARBA" id="ARBA00008873"/>
    </source>
</evidence>
<evidence type="ECO:0000259" key="9">
    <source>
        <dbReference type="Pfam" id="PF01545"/>
    </source>
</evidence>
<sequence length="639" mass="67989">MARRSGRNSGDRRAFNGNLVGRPAAVPAYYRIIIAYRTIIIILVDSAFTYIVATQGHSGTNDLICYAFHRPAVIAVRSFQGCISQANITASRAGYLPICHYPPSHPSYQQAVSPLMPLSHLRLALSTGTSCEPLLLSASSSSSFSSSISSTSFYSIAAAAHSSRRARVLALRSSFTTYHRVLNISTRTSITVSSDRSHQPGDKTRPSLVAPQATLSSSRLHGPAAKMQLQTAITQIRSHAGHSHGHGHGHGHSHDTTYLTSSNKSDPGVRITRIGLLVNLGMAIGKGAGGVVFHSQALLADALHALTDLLSDITTLATISYSIRPATPAFPLGYGKIESIGALTVSGILLAGGVGIGLQAVMALSQQFFPEIFGMLSHVLENVPLHSHSHGGHDHGAHVGPSIHAAWLAAGSIAVKEWLYRATMKVAIEKRSSVLSSNAYHHRVDSLTAFVALFTIVASNFLEHARWLDPVGGLIISGMIVQAGWSNTKAAVLELADASVDADVRESAHAAAAEFIASHGATIRGVQGIKSGQNLMFDVEVVVPEDWSVAQCDQVGQELRQAIATKVRGTRRIVVRFTTKETEAFQDEFVAPSADENVPETPEEHADGHAGHDHAHQCDGGKHAHANGHAVNGTAQKRK</sequence>
<keyword evidence="7" id="KW-0472">Membrane</keyword>
<evidence type="ECO:0000256" key="7">
    <source>
        <dbReference type="ARBA" id="ARBA00023136"/>
    </source>
</evidence>
<evidence type="ECO:0000313" key="11">
    <source>
        <dbReference type="RefSeq" id="XP_033461563.1"/>
    </source>
</evidence>
<protein>
    <recommendedName>
        <fullName evidence="9">Cation efflux protein transmembrane domain-containing protein</fullName>
    </recommendedName>
</protein>
<keyword evidence="6" id="KW-0406">Ion transport</keyword>
<accession>A0A6J3MCG6</accession>
<proteinExistence type="inferred from homology"/>
<dbReference type="AlphaFoldDB" id="A0A6J3MCG6"/>
<keyword evidence="4" id="KW-0812">Transmembrane</keyword>
<evidence type="ECO:0000256" key="1">
    <source>
        <dbReference type="ARBA" id="ARBA00004141"/>
    </source>
</evidence>
<feature type="compositionally biased region" description="Basic and acidic residues" evidence="8">
    <location>
        <begin position="602"/>
        <end position="622"/>
    </location>
</feature>
<dbReference type="Gene3D" id="1.20.1510.10">
    <property type="entry name" value="Cation efflux protein transmembrane domain"/>
    <property type="match status" value="1"/>
</dbReference>
<dbReference type="Gene3D" id="3.30.70.1350">
    <property type="entry name" value="Cation efflux protein, cytoplasmic domain"/>
    <property type="match status" value="1"/>
</dbReference>
<reference evidence="11" key="3">
    <citation type="submission" date="2025-08" db="UniProtKB">
        <authorList>
            <consortium name="RefSeq"/>
        </authorList>
    </citation>
    <scope>IDENTIFICATION</scope>
    <source>
        <strain evidence="11">CBS 342.82</strain>
    </source>
</reference>
<dbReference type="GO" id="GO:0008324">
    <property type="term" value="F:monoatomic cation transmembrane transporter activity"/>
    <property type="evidence" value="ECO:0007669"/>
    <property type="project" value="InterPro"/>
</dbReference>
<dbReference type="GeneID" id="54366047"/>
<reference evidence="11" key="1">
    <citation type="submission" date="2020-01" db="EMBL/GenBank/DDBJ databases">
        <authorList>
            <consortium name="DOE Joint Genome Institute"/>
            <person name="Haridas S."/>
            <person name="Albert R."/>
            <person name="Binder M."/>
            <person name="Bloem J."/>
            <person name="Labutti K."/>
            <person name="Salamov A."/>
            <person name="Andreopoulos B."/>
            <person name="Baker S.E."/>
            <person name="Barry K."/>
            <person name="Bills G."/>
            <person name="Bluhm B.H."/>
            <person name="Cannon C."/>
            <person name="Castanera R."/>
            <person name="Culley D.E."/>
            <person name="Daum C."/>
            <person name="Ezra D."/>
            <person name="Gonzalez J.B."/>
            <person name="Henrissat B."/>
            <person name="Kuo A."/>
            <person name="Liang C."/>
            <person name="Lipzen A."/>
            <person name="Lutzoni F."/>
            <person name="Magnuson J."/>
            <person name="Mondo S."/>
            <person name="Nolan M."/>
            <person name="Ohm R."/>
            <person name="Pangilinan J."/>
            <person name="Park H.-J."/>
            <person name="Ramirez L."/>
            <person name="Alfaro M."/>
            <person name="Sun H."/>
            <person name="Tritt A."/>
            <person name="Yoshinaga Y."/>
            <person name="Zwiers L.-H."/>
            <person name="Turgeon B.G."/>
            <person name="Goodwin S.B."/>
            <person name="Spatafora J.W."/>
            <person name="Crous P.W."/>
            <person name="Grigoriev I.V."/>
        </authorList>
    </citation>
    <scope>NUCLEOTIDE SEQUENCE</scope>
    <source>
        <strain evidence="11">CBS 342.82</strain>
    </source>
</reference>
<dbReference type="OrthoDB" id="435980at2759"/>
<evidence type="ECO:0000313" key="10">
    <source>
        <dbReference type="Proteomes" id="UP000504637"/>
    </source>
</evidence>
<dbReference type="InterPro" id="IPR002524">
    <property type="entry name" value="Cation_efflux"/>
</dbReference>
<keyword evidence="3" id="KW-0813">Transport</keyword>
<dbReference type="InterPro" id="IPR036837">
    <property type="entry name" value="Cation_efflux_CTD_sf"/>
</dbReference>
<feature type="region of interest" description="Disordered" evidence="8">
    <location>
        <begin position="586"/>
        <end position="639"/>
    </location>
</feature>
<dbReference type="Pfam" id="PF01545">
    <property type="entry name" value="Cation_efflux"/>
    <property type="match status" value="1"/>
</dbReference>
<evidence type="ECO:0000256" key="5">
    <source>
        <dbReference type="ARBA" id="ARBA00022989"/>
    </source>
</evidence>
<feature type="compositionally biased region" description="Basic residues" evidence="8">
    <location>
        <begin position="239"/>
        <end position="251"/>
    </location>
</feature>
<comment type="subcellular location">
    <subcellularLocation>
        <location evidence="1">Membrane</location>
        <topology evidence="1">Multi-pass membrane protein</topology>
    </subcellularLocation>
</comment>
<keyword evidence="5" id="KW-1133">Transmembrane helix</keyword>
<dbReference type="SUPFAM" id="SSF161111">
    <property type="entry name" value="Cation efflux protein transmembrane domain-like"/>
    <property type="match status" value="1"/>
</dbReference>
<dbReference type="PANTHER" id="PTHR43840">
    <property type="entry name" value="MITOCHONDRIAL METAL TRANSPORTER 1-RELATED"/>
    <property type="match status" value="1"/>
</dbReference>
<evidence type="ECO:0000256" key="8">
    <source>
        <dbReference type="SAM" id="MobiDB-lite"/>
    </source>
</evidence>
<dbReference type="GO" id="GO:0016020">
    <property type="term" value="C:membrane"/>
    <property type="evidence" value="ECO:0007669"/>
    <property type="project" value="UniProtKB-SubCell"/>
</dbReference>
<reference evidence="11" key="2">
    <citation type="submission" date="2020-04" db="EMBL/GenBank/DDBJ databases">
        <authorList>
            <consortium name="NCBI Genome Project"/>
        </authorList>
    </citation>
    <scope>NUCLEOTIDE SEQUENCE</scope>
    <source>
        <strain evidence="11">CBS 342.82</strain>
    </source>
</reference>
<dbReference type="RefSeq" id="XP_033461563.1">
    <property type="nucleotide sequence ID" value="XM_033608247.1"/>
</dbReference>
<dbReference type="FunFam" id="1.20.1510.10:FF:000013">
    <property type="entry name" value="Cation efflux family protein"/>
    <property type="match status" value="1"/>
</dbReference>
<feature type="region of interest" description="Disordered" evidence="8">
    <location>
        <begin position="239"/>
        <end position="264"/>
    </location>
</feature>
<dbReference type="GO" id="GO:0098771">
    <property type="term" value="P:inorganic ion homeostasis"/>
    <property type="evidence" value="ECO:0007669"/>
    <property type="project" value="UniProtKB-ARBA"/>
</dbReference>
<dbReference type="Proteomes" id="UP000504637">
    <property type="component" value="Unplaced"/>
</dbReference>
<dbReference type="NCBIfam" id="TIGR01297">
    <property type="entry name" value="CDF"/>
    <property type="match status" value="1"/>
</dbReference>